<name>G7VC55_9CREN</name>
<dbReference type="BioCyc" id="PSP1104324:GJSN-2301-MONOMER"/>
<dbReference type="STRING" id="1104324.P186_2353"/>
<sequence>MEWLRRRFGNPRGHYGLLGSALVACYAARECRDVVPEAELSIPSIRGPILVDVAVVTDVVIDLEATS</sequence>
<evidence type="ECO:0000313" key="2">
    <source>
        <dbReference type="Proteomes" id="UP000005867"/>
    </source>
</evidence>
<dbReference type="PROSITE" id="PS51257">
    <property type="entry name" value="PROKAR_LIPOPROTEIN"/>
    <property type="match status" value="1"/>
</dbReference>
<gene>
    <name evidence="1" type="ORF">P186_2353</name>
</gene>
<proteinExistence type="predicted"/>
<dbReference type="eggNOG" id="arCOG09774">
    <property type="taxonomic scope" value="Archaea"/>
</dbReference>
<organism evidence="1 2">
    <name type="scientific">Pyrobaculum ferrireducens</name>
    <dbReference type="NCBI Taxonomy" id="1104324"/>
    <lineage>
        <taxon>Archaea</taxon>
        <taxon>Thermoproteota</taxon>
        <taxon>Thermoprotei</taxon>
        <taxon>Thermoproteales</taxon>
        <taxon>Thermoproteaceae</taxon>
        <taxon>Pyrobaculum</taxon>
    </lineage>
</organism>
<accession>G7VC55</accession>
<dbReference type="KEGG" id="pyr:P186_2353"/>
<dbReference type="Proteomes" id="UP000005867">
    <property type="component" value="Chromosome"/>
</dbReference>
<dbReference type="HOGENOM" id="CLU_2802431_0_0_2"/>
<dbReference type="AlphaFoldDB" id="G7VC55"/>
<protein>
    <submittedName>
        <fullName evidence="1">Uncharacterized protein</fullName>
    </submittedName>
</protein>
<reference evidence="1 2" key="1">
    <citation type="journal article" date="2012" name="J. Bacteriol.">
        <title>Complete genome sequence of strain 1860, a crenarchaeon of the genus pyrobaculum able to grow with various electron acceptors.</title>
        <authorList>
            <person name="Mardanov A.V."/>
            <person name="Gumerov V.M."/>
            <person name="Slobodkina G.B."/>
            <person name="Beletsky A.V."/>
            <person name="Bonch-Osmolovskaya E.A."/>
            <person name="Ravin N.V."/>
            <person name="Skryabin K.G."/>
        </authorList>
    </citation>
    <scope>NUCLEOTIDE SEQUENCE [LARGE SCALE GENOMIC DNA]</scope>
    <source>
        <strain evidence="1 2">1860</strain>
    </source>
</reference>
<evidence type="ECO:0000313" key="1">
    <source>
        <dbReference type="EMBL" id="AET33741.1"/>
    </source>
</evidence>
<keyword evidence="2" id="KW-1185">Reference proteome</keyword>
<dbReference type="EMBL" id="CP003098">
    <property type="protein sequence ID" value="AET33741.1"/>
    <property type="molecule type" value="Genomic_DNA"/>
</dbReference>